<comment type="caution">
    <text evidence="2">The sequence shown here is derived from an EMBL/GenBank/DDBJ whole genome shotgun (WGS) entry which is preliminary data.</text>
</comment>
<dbReference type="AlphaFoldDB" id="A0A0J7K5D6"/>
<evidence type="ECO:0000256" key="1">
    <source>
        <dbReference type="SAM" id="MobiDB-lite"/>
    </source>
</evidence>
<feature type="compositionally biased region" description="Low complexity" evidence="1">
    <location>
        <begin position="82"/>
        <end position="93"/>
    </location>
</feature>
<feature type="compositionally biased region" description="Polar residues" evidence="1">
    <location>
        <begin position="52"/>
        <end position="74"/>
    </location>
</feature>
<sequence length="258" mass="29605">AERHNGLTSESDDEHLPMELTDDSAVVGIQDHVNRNSEELYISTSFKDAHQNFPSTSSADNNLSDLSPSISSDTETLHFPESDAASNNSNENSIHTDSFDIDNEYQDSIFEENIYVGQNEPNLERLTLYEGCELTLEESKLLIMSFALRFDLSDKALEHLIQLFDCHLPTNRHGSLFLFLKDFLEPPTVNTHFYCHVKKCNRLIKFSQNDVIECECGANSKRQCFVMWFMVWSWEAKYEHFSSAFCVEELNILHTEGI</sequence>
<name>A0A0J7K5D6_LASNI</name>
<reference evidence="2 3" key="1">
    <citation type="submission" date="2015-04" db="EMBL/GenBank/DDBJ databases">
        <title>Lasius niger genome sequencing.</title>
        <authorList>
            <person name="Konorov E.A."/>
            <person name="Nikitin M.A."/>
            <person name="Kirill M.V."/>
            <person name="Chang P."/>
        </authorList>
    </citation>
    <scope>NUCLEOTIDE SEQUENCE [LARGE SCALE GENOMIC DNA]</scope>
    <source>
        <tissue evidence="2">Whole</tissue>
    </source>
</reference>
<dbReference type="PaxDb" id="67767-A0A0J7K5D6"/>
<feature type="non-terminal residue" evidence="2">
    <location>
        <position position="1"/>
    </location>
</feature>
<dbReference type="OrthoDB" id="7555411at2759"/>
<organism evidence="2 3">
    <name type="scientific">Lasius niger</name>
    <name type="common">Black garden ant</name>
    <dbReference type="NCBI Taxonomy" id="67767"/>
    <lineage>
        <taxon>Eukaryota</taxon>
        <taxon>Metazoa</taxon>
        <taxon>Ecdysozoa</taxon>
        <taxon>Arthropoda</taxon>
        <taxon>Hexapoda</taxon>
        <taxon>Insecta</taxon>
        <taxon>Pterygota</taxon>
        <taxon>Neoptera</taxon>
        <taxon>Endopterygota</taxon>
        <taxon>Hymenoptera</taxon>
        <taxon>Apocrita</taxon>
        <taxon>Aculeata</taxon>
        <taxon>Formicoidea</taxon>
        <taxon>Formicidae</taxon>
        <taxon>Formicinae</taxon>
        <taxon>Lasius</taxon>
        <taxon>Lasius</taxon>
    </lineage>
</organism>
<keyword evidence="3" id="KW-1185">Reference proteome</keyword>
<proteinExistence type="predicted"/>
<feature type="region of interest" description="Disordered" evidence="1">
    <location>
        <begin position="52"/>
        <end position="95"/>
    </location>
</feature>
<evidence type="ECO:0000313" key="2">
    <source>
        <dbReference type="EMBL" id="KMQ85484.1"/>
    </source>
</evidence>
<dbReference type="EMBL" id="LBMM01013773">
    <property type="protein sequence ID" value="KMQ85484.1"/>
    <property type="molecule type" value="Genomic_DNA"/>
</dbReference>
<protein>
    <submittedName>
        <fullName evidence="2">Putative zinc finger protein 724</fullName>
    </submittedName>
</protein>
<evidence type="ECO:0000313" key="3">
    <source>
        <dbReference type="Proteomes" id="UP000036403"/>
    </source>
</evidence>
<dbReference type="Proteomes" id="UP000036403">
    <property type="component" value="Unassembled WGS sequence"/>
</dbReference>
<accession>A0A0J7K5D6</accession>
<gene>
    <name evidence="2" type="ORF">RF55_15945</name>
</gene>